<organism evidence="1 2">
    <name type="scientific">Melia azedarach</name>
    <name type="common">Chinaberry tree</name>
    <dbReference type="NCBI Taxonomy" id="155640"/>
    <lineage>
        <taxon>Eukaryota</taxon>
        <taxon>Viridiplantae</taxon>
        <taxon>Streptophyta</taxon>
        <taxon>Embryophyta</taxon>
        <taxon>Tracheophyta</taxon>
        <taxon>Spermatophyta</taxon>
        <taxon>Magnoliopsida</taxon>
        <taxon>eudicotyledons</taxon>
        <taxon>Gunneridae</taxon>
        <taxon>Pentapetalae</taxon>
        <taxon>rosids</taxon>
        <taxon>malvids</taxon>
        <taxon>Sapindales</taxon>
        <taxon>Meliaceae</taxon>
        <taxon>Melia</taxon>
    </lineage>
</organism>
<protein>
    <submittedName>
        <fullName evidence="1">DUF594 family protein</fullName>
    </submittedName>
</protein>
<evidence type="ECO:0000313" key="2">
    <source>
        <dbReference type="Proteomes" id="UP001164539"/>
    </source>
</evidence>
<dbReference type="EMBL" id="CM051399">
    <property type="protein sequence ID" value="KAJ4717267.1"/>
    <property type="molecule type" value="Genomic_DNA"/>
</dbReference>
<dbReference type="Proteomes" id="UP001164539">
    <property type="component" value="Chromosome 6"/>
</dbReference>
<proteinExistence type="predicted"/>
<accession>A0ACC1Y248</accession>
<gene>
    <name evidence="1" type="ORF">OWV82_012178</name>
</gene>
<keyword evidence="2" id="KW-1185">Reference proteome</keyword>
<comment type="caution">
    <text evidence="1">The sequence shown here is derived from an EMBL/GenBank/DDBJ whole genome shotgun (WGS) entry which is preliminary data.</text>
</comment>
<sequence length="571" mass="66076">MQLFPEKIRKFWNGWEIRILVLSSLILQILLTIFGSRRKYTARTWIKILVWSAYLTADWVATVVLGNLATSDGDSEDNSHRSGNEIHSFWAPFLLLHLGGPDTITAYSLEDNELWLRHFLALVVQIGVTFYVFLRFWSNSAFTFMAIPIFIVGVIKYGEKTFVLRFSSNENFKDSLLSDPKPGPEIVKLLKGNIMENLQEEDSHLLVQAYFLLKRLALFFAGQILDYNEEATSYRIFEEKSAEDAFNLVAVELGFMYDLLYTKANIVYSGFGILVRCFSLFTSTIVLFLFSFTTSFHAYPAIDISITYLLLLGAVALEFYSSILHFFSDWTKLCFTKGADKLLSISILFENYHYLCWKDVNVALQGLIFSELMDKIEKHKEHHPFSLNATGHKLRAQRGDYVLEERYNMHPDMLWFTASEVFCPSMMPKGFADSRYRHTCEEPVNFFESKKNEISNKNSSEVRQVLLEKELERSTVSNRVNSHPSVFLSGCWLGKQLQLLESKDDWDYEKKWKMISEVWVEILAHTACHCQWNAHGQYLRNGGELLTHVCLLMAHLGLSDQYRVFNSYFVA</sequence>
<name>A0ACC1Y248_MELAZ</name>
<reference evidence="1 2" key="1">
    <citation type="journal article" date="2023" name="Science">
        <title>Complex scaffold remodeling in plant triterpene biosynthesis.</title>
        <authorList>
            <person name="De La Pena R."/>
            <person name="Hodgson H."/>
            <person name="Liu J.C."/>
            <person name="Stephenson M.J."/>
            <person name="Martin A.C."/>
            <person name="Owen C."/>
            <person name="Harkess A."/>
            <person name="Leebens-Mack J."/>
            <person name="Jimenez L.E."/>
            <person name="Osbourn A."/>
            <person name="Sattely E.S."/>
        </authorList>
    </citation>
    <scope>NUCLEOTIDE SEQUENCE [LARGE SCALE GENOMIC DNA]</scope>
    <source>
        <strain evidence="2">cv. JPN11</strain>
        <tissue evidence="1">Leaf</tissue>
    </source>
</reference>
<evidence type="ECO:0000313" key="1">
    <source>
        <dbReference type="EMBL" id="KAJ4717267.1"/>
    </source>
</evidence>